<gene>
    <name evidence="7" type="ORF">A2714_01225</name>
</gene>
<feature type="modified residue" description="4-aspartylphosphate" evidence="5">
    <location>
        <position position="57"/>
    </location>
</feature>
<evidence type="ECO:0000259" key="6">
    <source>
        <dbReference type="PROSITE" id="PS50110"/>
    </source>
</evidence>
<feature type="domain" description="Response regulatory" evidence="6">
    <location>
        <begin position="8"/>
        <end position="124"/>
    </location>
</feature>
<reference evidence="7 8" key="1">
    <citation type="journal article" date="2016" name="Nat. Commun.">
        <title>Thousands of microbial genomes shed light on interconnected biogeochemical processes in an aquifer system.</title>
        <authorList>
            <person name="Anantharaman K."/>
            <person name="Brown C.T."/>
            <person name="Hug L.A."/>
            <person name="Sharon I."/>
            <person name="Castelle C.J."/>
            <person name="Probst A.J."/>
            <person name="Thomas B.C."/>
            <person name="Singh A."/>
            <person name="Wilkins M.J."/>
            <person name="Karaoz U."/>
            <person name="Brodie E.L."/>
            <person name="Williams K.H."/>
            <person name="Hubbard S.S."/>
            <person name="Banfield J.F."/>
        </authorList>
    </citation>
    <scope>NUCLEOTIDE SEQUENCE [LARGE SCALE GENOMIC DNA]</scope>
</reference>
<evidence type="ECO:0000256" key="2">
    <source>
        <dbReference type="ARBA" id="ARBA00023015"/>
    </source>
</evidence>
<evidence type="ECO:0000313" key="7">
    <source>
        <dbReference type="EMBL" id="OGM20433.1"/>
    </source>
</evidence>
<evidence type="ECO:0000256" key="1">
    <source>
        <dbReference type="ARBA" id="ARBA00023012"/>
    </source>
</evidence>
<keyword evidence="1" id="KW-0902">Two-component regulatory system</keyword>
<dbReference type="EMBL" id="MGGE01000041">
    <property type="protein sequence ID" value="OGM20433.1"/>
    <property type="molecule type" value="Genomic_DNA"/>
</dbReference>
<protein>
    <recommendedName>
        <fullName evidence="6">Response regulatory domain-containing protein</fullName>
    </recommendedName>
</protein>
<organism evidence="7 8">
    <name type="scientific">Candidatus Woesebacteria bacterium RIFCSPHIGHO2_01_FULL_38_9</name>
    <dbReference type="NCBI Taxonomy" id="1802492"/>
    <lineage>
        <taxon>Bacteria</taxon>
        <taxon>Candidatus Woeseibacteriota</taxon>
    </lineage>
</organism>
<evidence type="ECO:0000256" key="4">
    <source>
        <dbReference type="ARBA" id="ARBA00023163"/>
    </source>
</evidence>
<dbReference type="InterPro" id="IPR001789">
    <property type="entry name" value="Sig_transdc_resp-reg_receiver"/>
</dbReference>
<dbReference type="AlphaFoldDB" id="A0A1F7XZG5"/>
<sequence>MEEFTNKRLLIVEDDQVLASLYEESYNALGVNVDVARDGLEALNKIKQNYYDLILLDLMLPHLDGVSILRKLDEEKVNYGKVVILTNLANEEFSELMRNQLKIEEYLIKAQHSAGEVKNIISKHLKNS</sequence>
<evidence type="ECO:0000256" key="3">
    <source>
        <dbReference type="ARBA" id="ARBA00023125"/>
    </source>
</evidence>
<dbReference type="PROSITE" id="PS50110">
    <property type="entry name" value="RESPONSE_REGULATORY"/>
    <property type="match status" value="1"/>
</dbReference>
<dbReference type="Proteomes" id="UP000178419">
    <property type="component" value="Unassembled WGS sequence"/>
</dbReference>
<dbReference type="GO" id="GO:0006355">
    <property type="term" value="P:regulation of DNA-templated transcription"/>
    <property type="evidence" value="ECO:0007669"/>
    <property type="project" value="TreeGrafter"/>
</dbReference>
<dbReference type="GO" id="GO:0000976">
    <property type="term" value="F:transcription cis-regulatory region binding"/>
    <property type="evidence" value="ECO:0007669"/>
    <property type="project" value="TreeGrafter"/>
</dbReference>
<dbReference type="InterPro" id="IPR011006">
    <property type="entry name" value="CheY-like_superfamily"/>
</dbReference>
<keyword evidence="2" id="KW-0805">Transcription regulation</keyword>
<accession>A0A1F7XZG5</accession>
<keyword evidence="3" id="KW-0238">DNA-binding</keyword>
<evidence type="ECO:0000313" key="8">
    <source>
        <dbReference type="Proteomes" id="UP000178419"/>
    </source>
</evidence>
<comment type="caution">
    <text evidence="7">The sequence shown here is derived from an EMBL/GenBank/DDBJ whole genome shotgun (WGS) entry which is preliminary data.</text>
</comment>
<name>A0A1F7XZG5_9BACT</name>
<dbReference type="SMART" id="SM00448">
    <property type="entry name" value="REC"/>
    <property type="match status" value="1"/>
</dbReference>
<evidence type="ECO:0000256" key="5">
    <source>
        <dbReference type="PROSITE-ProRule" id="PRU00169"/>
    </source>
</evidence>
<dbReference type="GO" id="GO:0000156">
    <property type="term" value="F:phosphorelay response regulator activity"/>
    <property type="evidence" value="ECO:0007669"/>
    <property type="project" value="TreeGrafter"/>
</dbReference>
<dbReference type="InterPro" id="IPR039420">
    <property type="entry name" value="WalR-like"/>
</dbReference>
<dbReference type="PANTHER" id="PTHR48111:SF22">
    <property type="entry name" value="REGULATOR OF RPOS"/>
    <property type="match status" value="1"/>
</dbReference>
<proteinExistence type="predicted"/>
<keyword evidence="4" id="KW-0804">Transcription</keyword>
<dbReference type="Pfam" id="PF00072">
    <property type="entry name" value="Response_reg"/>
    <property type="match status" value="1"/>
</dbReference>
<dbReference type="Gene3D" id="3.40.50.2300">
    <property type="match status" value="1"/>
</dbReference>
<dbReference type="SUPFAM" id="SSF52172">
    <property type="entry name" value="CheY-like"/>
    <property type="match status" value="1"/>
</dbReference>
<keyword evidence="5" id="KW-0597">Phosphoprotein</keyword>
<dbReference type="PANTHER" id="PTHR48111">
    <property type="entry name" value="REGULATOR OF RPOS"/>
    <property type="match status" value="1"/>
</dbReference>
<dbReference type="GO" id="GO:0005829">
    <property type="term" value="C:cytosol"/>
    <property type="evidence" value="ECO:0007669"/>
    <property type="project" value="TreeGrafter"/>
</dbReference>
<dbReference type="GO" id="GO:0032993">
    <property type="term" value="C:protein-DNA complex"/>
    <property type="evidence" value="ECO:0007669"/>
    <property type="project" value="TreeGrafter"/>
</dbReference>